<dbReference type="RefSeq" id="WP_015981527.1">
    <property type="nucleotide sequence ID" value="NZ_BINA01000073.1"/>
</dbReference>
<proteinExistence type="predicted"/>
<dbReference type="PANTHER" id="PTHR46558">
    <property type="entry name" value="TRACRIPTIONAL REGULATORY PROTEIN-RELATED-RELATED"/>
    <property type="match status" value="1"/>
</dbReference>
<dbReference type="Gene3D" id="1.10.260.40">
    <property type="entry name" value="lambda repressor-like DNA-binding domains"/>
    <property type="match status" value="1"/>
</dbReference>
<sequence>MTNTFGNRLKNLRSEKRITGEELGKILNVTKVAVSNWESDRRFPDQDTLKNIADYFDVSVDYLLCRSDARNTINDKVNTSNTTFDIIENSDANKKVKELMKKIYSLNDDDRNAIEKIIDNAYIIKTKKEEN</sequence>
<dbReference type="AlphaFoldDB" id="A0A069A376"/>
<evidence type="ECO:0000313" key="3">
    <source>
        <dbReference type="EMBL" id="CDS82855.1"/>
    </source>
</evidence>
<reference evidence="6" key="3">
    <citation type="submission" date="2021-06" db="EMBL/GenBank/DDBJ databases">
        <authorList>
            <consortium name="NCBI Pathogen Detection Project"/>
        </authorList>
    </citation>
    <scope>NUCLEOTIDE SEQUENCE</scope>
    <source>
        <strain evidence="6">Clostridioides</strain>
    </source>
</reference>
<feature type="domain" description="HTH cro/C1-type" evidence="2">
    <location>
        <begin position="9"/>
        <end position="63"/>
    </location>
</feature>
<dbReference type="PANTHER" id="PTHR46558:SF11">
    <property type="entry name" value="HTH-TYPE TRANSCRIPTIONAL REGULATOR XRE"/>
    <property type="match status" value="1"/>
</dbReference>
<dbReference type="CDD" id="cd00093">
    <property type="entry name" value="HTH_XRE"/>
    <property type="match status" value="1"/>
</dbReference>
<dbReference type="PROSITE" id="PS50943">
    <property type="entry name" value="HTH_CROC1"/>
    <property type="match status" value="1"/>
</dbReference>
<dbReference type="SUPFAM" id="SSF47413">
    <property type="entry name" value="lambda repressor-like DNA-binding domains"/>
    <property type="match status" value="1"/>
</dbReference>
<dbReference type="InterPro" id="IPR001387">
    <property type="entry name" value="Cro/C1-type_HTH"/>
</dbReference>
<keyword evidence="1" id="KW-0238">DNA-binding</keyword>
<organism evidence="3">
    <name type="scientific">Clostridioides difficile</name>
    <name type="common">Peptoclostridium difficile</name>
    <dbReference type="NCBI Taxonomy" id="1496"/>
    <lineage>
        <taxon>Bacteria</taxon>
        <taxon>Bacillati</taxon>
        <taxon>Bacillota</taxon>
        <taxon>Clostridia</taxon>
        <taxon>Peptostreptococcales</taxon>
        <taxon>Peptostreptococcaceae</taxon>
        <taxon>Clostridioides</taxon>
    </lineage>
</organism>
<evidence type="ECO:0000313" key="4">
    <source>
        <dbReference type="EMBL" id="CDS88278.1"/>
    </source>
</evidence>
<dbReference type="Proteomes" id="UP000879542">
    <property type="component" value="Unassembled WGS sequence"/>
</dbReference>
<protein>
    <submittedName>
        <fullName evidence="6">Helix-turn-helix transcriptional regulator</fullName>
    </submittedName>
    <submittedName>
        <fullName evidence="3">Putative RepR repressor</fullName>
    </submittedName>
</protein>
<dbReference type="GO" id="GO:0003677">
    <property type="term" value="F:DNA binding"/>
    <property type="evidence" value="ECO:0007669"/>
    <property type="project" value="UniProtKB-KW"/>
</dbReference>
<dbReference type="EMBL" id="LK932324">
    <property type="protein sequence ID" value="CDS82855.1"/>
    <property type="molecule type" value="Genomic_DNA"/>
</dbReference>
<evidence type="ECO:0000259" key="2">
    <source>
        <dbReference type="PROSITE" id="PS50943"/>
    </source>
</evidence>
<dbReference type="EMBL" id="DAEQIJ010000027">
    <property type="protein sequence ID" value="HBH2621795.1"/>
    <property type="molecule type" value="Genomic_DNA"/>
</dbReference>
<evidence type="ECO:0000313" key="5">
    <source>
        <dbReference type="EMBL" id="CDT68683.1"/>
    </source>
</evidence>
<dbReference type="EMBL" id="LK933338">
    <property type="protein sequence ID" value="CDT68683.1"/>
    <property type="molecule type" value="Genomic_DNA"/>
</dbReference>
<dbReference type="PATRIC" id="fig|1496.854.peg.1705"/>
<dbReference type="EMBL" id="LK932522">
    <property type="protein sequence ID" value="CDS88278.1"/>
    <property type="molecule type" value="Genomic_DNA"/>
</dbReference>
<name>A0A069A376_CLODI</name>
<accession>A0A069A376</accession>
<reference evidence="3" key="1">
    <citation type="submission" date="2014-07" db="EMBL/GenBank/DDBJ databases">
        <authorList>
            <person name="Monot Marc"/>
        </authorList>
    </citation>
    <scope>NUCLEOTIDE SEQUENCE</scope>
    <source>
        <strain evidence="5">7032989</strain>
        <strain evidence="3">7032994</strain>
    </source>
</reference>
<dbReference type="SMART" id="SM00530">
    <property type="entry name" value="HTH_XRE"/>
    <property type="match status" value="1"/>
</dbReference>
<gene>
    <name evidence="3" type="primary">repR</name>
    <name evidence="5" type="ORF">BN1095_640031</name>
    <name evidence="4" type="ORF">BN1096_680008</name>
    <name evidence="3" type="ORF">BN1097_1190002</name>
    <name evidence="6" type="ORF">KRQ00_003605</name>
</gene>
<evidence type="ECO:0000313" key="6">
    <source>
        <dbReference type="EMBL" id="HBH2621795.1"/>
    </source>
</evidence>
<reference evidence="6" key="2">
    <citation type="journal article" date="2018" name="Genome Biol.">
        <title>SKESA: strategic k-mer extension for scrupulous assemblies.</title>
        <authorList>
            <person name="Souvorov A."/>
            <person name="Agarwala R."/>
            <person name="Lipman D.J."/>
        </authorList>
    </citation>
    <scope>NUCLEOTIDE SEQUENCE</scope>
    <source>
        <strain evidence="6">Clostridioides</strain>
    </source>
</reference>
<dbReference type="InterPro" id="IPR010982">
    <property type="entry name" value="Lambda_DNA-bd_dom_sf"/>
</dbReference>
<evidence type="ECO:0000256" key="1">
    <source>
        <dbReference type="ARBA" id="ARBA00023125"/>
    </source>
</evidence>
<dbReference type="Pfam" id="PF01381">
    <property type="entry name" value="HTH_3"/>
    <property type="match status" value="1"/>
</dbReference>